<dbReference type="Pfam" id="PF17862">
    <property type="entry name" value="AAA_lid_3"/>
    <property type="match status" value="1"/>
</dbReference>
<dbReference type="Proteomes" id="UP000708148">
    <property type="component" value="Unassembled WGS sequence"/>
</dbReference>
<evidence type="ECO:0000256" key="2">
    <source>
        <dbReference type="ARBA" id="ARBA00022741"/>
    </source>
</evidence>
<keyword evidence="2 4" id="KW-0547">Nucleotide-binding</keyword>
<dbReference type="PANTHER" id="PTHR23074">
    <property type="entry name" value="AAA DOMAIN-CONTAINING"/>
    <property type="match status" value="1"/>
</dbReference>
<dbReference type="SMART" id="SM00382">
    <property type="entry name" value="AAA"/>
    <property type="match status" value="1"/>
</dbReference>
<keyword evidence="8" id="KW-1185">Reference proteome</keyword>
<gene>
    <name evidence="7" type="ORF">OSTQU699_LOCUS6676</name>
</gene>
<protein>
    <recommendedName>
        <fullName evidence="6">AAA+ ATPase domain-containing protein</fullName>
    </recommendedName>
</protein>
<feature type="region of interest" description="Disordered" evidence="5">
    <location>
        <begin position="1"/>
        <end position="20"/>
    </location>
</feature>
<dbReference type="FunFam" id="1.10.8.60:FF:000022">
    <property type="entry name" value="Fidgetin like 1"/>
    <property type="match status" value="1"/>
</dbReference>
<dbReference type="Gene3D" id="1.10.8.60">
    <property type="match status" value="1"/>
</dbReference>
<feature type="domain" description="AAA+ ATPase" evidence="6">
    <location>
        <begin position="239"/>
        <end position="377"/>
    </location>
</feature>
<feature type="compositionally biased region" description="Basic and acidic residues" evidence="5">
    <location>
        <begin position="1"/>
        <end position="15"/>
    </location>
</feature>
<dbReference type="InterPro" id="IPR027417">
    <property type="entry name" value="P-loop_NTPase"/>
</dbReference>
<comment type="similarity">
    <text evidence="1 4">Belongs to the AAA ATPase family.</text>
</comment>
<evidence type="ECO:0000256" key="5">
    <source>
        <dbReference type="SAM" id="MobiDB-lite"/>
    </source>
</evidence>
<name>A0A8S1J2M7_9CHLO</name>
<dbReference type="Pfam" id="PF00004">
    <property type="entry name" value="AAA"/>
    <property type="match status" value="1"/>
</dbReference>
<feature type="region of interest" description="Disordered" evidence="5">
    <location>
        <begin position="92"/>
        <end position="125"/>
    </location>
</feature>
<evidence type="ECO:0000256" key="4">
    <source>
        <dbReference type="RuleBase" id="RU003651"/>
    </source>
</evidence>
<evidence type="ECO:0000259" key="6">
    <source>
        <dbReference type="SMART" id="SM00382"/>
    </source>
</evidence>
<proteinExistence type="inferred from homology"/>
<dbReference type="GO" id="GO:0005524">
    <property type="term" value="F:ATP binding"/>
    <property type="evidence" value="ECO:0007669"/>
    <property type="project" value="UniProtKB-KW"/>
</dbReference>
<feature type="compositionally biased region" description="Gly residues" evidence="5">
    <location>
        <begin position="99"/>
        <end position="114"/>
    </location>
</feature>
<evidence type="ECO:0000313" key="8">
    <source>
        <dbReference type="Proteomes" id="UP000708148"/>
    </source>
</evidence>
<dbReference type="InterPro" id="IPR050304">
    <property type="entry name" value="MT-severing_AAA_ATPase"/>
</dbReference>
<organism evidence="7 8">
    <name type="scientific">Ostreobium quekettii</name>
    <dbReference type="NCBI Taxonomy" id="121088"/>
    <lineage>
        <taxon>Eukaryota</taxon>
        <taxon>Viridiplantae</taxon>
        <taxon>Chlorophyta</taxon>
        <taxon>core chlorophytes</taxon>
        <taxon>Ulvophyceae</taxon>
        <taxon>TCBD clade</taxon>
        <taxon>Bryopsidales</taxon>
        <taxon>Ostreobineae</taxon>
        <taxon>Ostreobiaceae</taxon>
        <taxon>Ostreobium</taxon>
    </lineage>
</organism>
<dbReference type="FunFam" id="3.40.50.300:FF:000093">
    <property type="entry name" value="Fidgetin-like 1"/>
    <property type="match status" value="1"/>
</dbReference>
<dbReference type="OrthoDB" id="10251136at2759"/>
<dbReference type="PROSITE" id="PS00674">
    <property type="entry name" value="AAA"/>
    <property type="match status" value="1"/>
</dbReference>
<evidence type="ECO:0000313" key="7">
    <source>
        <dbReference type="EMBL" id="CAD7701317.1"/>
    </source>
</evidence>
<dbReference type="SUPFAM" id="SSF52540">
    <property type="entry name" value="P-loop containing nucleoside triphosphate hydrolases"/>
    <property type="match status" value="1"/>
</dbReference>
<dbReference type="InterPro" id="IPR003959">
    <property type="entry name" value="ATPase_AAA_core"/>
</dbReference>
<comment type="caution">
    <text evidence="7">The sequence shown here is derived from an EMBL/GenBank/DDBJ whole genome shotgun (WGS) entry which is preliminary data.</text>
</comment>
<dbReference type="AlphaFoldDB" id="A0A8S1J2M7"/>
<dbReference type="PANTHER" id="PTHR23074:SF17">
    <property type="entry name" value="FIDGETIN-LIKE PROTEIN 1"/>
    <property type="match status" value="1"/>
</dbReference>
<dbReference type="InterPro" id="IPR041569">
    <property type="entry name" value="AAA_lid_3"/>
</dbReference>
<keyword evidence="3 4" id="KW-0067">ATP-binding</keyword>
<dbReference type="InterPro" id="IPR003960">
    <property type="entry name" value="ATPase_AAA_CS"/>
</dbReference>
<evidence type="ECO:0000256" key="3">
    <source>
        <dbReference type="ARBA" id="ARBA00022840"/>
    </source>
</evidence>
<sequence>FIIRDNTHGGNEESAGRSLSNPTRIRAGRKRKAVPHTINCQFSGEDDDGGDMMDEDCRGNEALNDRSEVQDPLGALGFQTAGMKLKSELAQKGRSMKGVGRGAGALGSTQGMGGYAPRTGLSRPKGGQGNVVSGLRGGFVPPFVRKAVNALGGQDTSKGDNPMSAKMLQLLAGPDGELPESLQKFDPALIDMVCNEVLDEGAAVDWEDIAGQDAAKQLIQEIVVWPMMNPTLFMGARAPPKGILLFGPPGTGKTLLGKAIASNIKATFFNISASSLTSKWIGEGEKMVRTLFAVAEFMQPSVIFIDEIDSILSARKSEGEHEASRRLKTELLVQMEGCNPNSLSRRILLVGATNRPEELDEAARRRMPKQLYIPLPCEPARKEMILRQLGAVKSVLSQEDVQKVVQKTDGYSGADMRNLIQEALQGPVREAVRQHGSKIATLSESDLRPVGKRDFQMAAKAQKPSVAPCEVTRYEVYNAKHGAKYVGDGSSDDEW</sequence>
<dbReference type="InterPro" id="IPR003593">
    <property type="entry name" value="AAA+_ATPase"/>
</dbReference>
<evidence type="ECO:0000256" key="1">
    <source>
        <dbReference type="ARBA" id="ARBA00006914"/>
    </source>
</evidence>
<feature type="non-terminal residue" evidence="7">
    <location>
        <position position="495"/>
    </location>
</feature>
<accession>A0A8S1J2M7</accession>
<dbReference type="GO" id="GO:0016887">
    <property type="term" value="F:ATP hydrolysis activity"/>
    <property type="evidence" value="ECO:0007669"/>
    <property type="project" value="InterPro"/>
</dbReference>
<dbReference type="Gene3D" id="3.40.50.300">
    <property type="entry name" value="P-loop containing nucleotide triphosphate hydrolases"/>
    <property type="match status" value="1"/>
</dbReference>
<dbReference type="EMBL" id="CAJHUC010001494">
    <property type="protein sequence ID" value="CAD7701317.1"/>
    <property type="molecule type" value="Genomic_DNA"/>
</dbReference>
<reference evidence="7" key="1">
    <citation type="submission" date="2020-12" db="EMBL/GenBank/DDBJ databases">
        <authorList>
            <person name="Iha C."/>
        </authorList>
    </citation>
    <scope>NUCLEOTIDE SEQUENCE</scope>
</reference>